<reference evidence="7 8" key="1">
    <citation type="submission" date="2018-07" db="EMBL/GenBank/DDBJ databases">
        <title>Bacillus sp. YLB-04 draft genome sequence.</title>
        <authorList>
            <person name="Yu L."/>
            <person name="Tang X."/>
        </authorList>
    </citation>
    <scope>NUCLEOTIDE SEQUENCE [LARGE SCALE GENOMIC DNA]</scope>
    <source>
        <strain evidence="7 8">YLB-04</strain>
    </source>
</reference>
<evidence type="ECO:0000313" key="8">
    <source>
        <dbReference type="Proteomes" id="UP000257144"/>
    </source>
</evidence>
<organism evidence="7 8">
    <name type="scientific">Neobacillus piezotolerans</name>
    <dbReference type="NCBI Taxonomy" id="2259171"/>
    <lineage>
        <taxon>Bacteria</taxon>
        <taxon>Bacillati</taxon>
        <taxon>Bacillota</taxon>
        <taxon>Bacilli</taxon>
        <taxon>Bacillales</taxon>
        <taxon>Bacillaceae</taxon>
        <taxon>Neobacillus</taxon>
    </lineage>
</organism>
<dbReference type="SUPFAM" id="SSF53850">
    <property type="entry name" value="Periplasmic binding protein-like II"/>
    <property type="match status" value="1"/>
</dbReference>
<dbReference type="PANTHER" id="PTHR43649:SF33">
    <property type="entry name" value="POLYGALACTURONAN_RHAMNOGALACTURONAN-BINDING PROTEIN YTCQ"/>
    <property type="match status" value="1"/>
</dbReference>
<evidence type="ECO:0000256" key="1">
    <source>
        <dbReference type="ARBA" id="ARBA00022475"/>
    </source>
</evidence>
<dbReference type="OrthoDB" id="9787283at2"/>
<dbReference type="Pfam" id="PF01547">
    <property type="entry name" value="SBP_bac_1"/>
    <property type="match status" value="1"/>
</dbReference>
<accession>A0A3D8GUV0</accession>
<feature type="signal peptide" evidence="6">
    <location>
        <begin position="1"/>
        <end position="20"/>
    </location>
</feature>
<dbReference type="PANTHER" id="PTHR43649">
    <property type="entry name" value="ARABINOSE-BINDING PROTEIN-RELATED"/>
    <property type="match status" value="1"/>
</dbReference>
<gene>
    <name evidence="7" type="ORF">DRW41_01395</name>
</gene>
<evidence type="ECO:0000256" key="5">
    <source>
        <dbReference type="ARBA" id="ARBA00023288"/>
    </source>
</evidence>
<evidence type="ECO:0000256" key="6">
    <source>
        <dbReference type="SAM" id="SignalP"/>
    </source>
</evidence>
<sequence length="489" mass="55767">MKKLLIVLFAMLLMLTTACSDKKSSTDEKDNNKKEGPVTLKVVYKDEGPSNPVAKQYFESLSKALKEDENLDVTFELVEMPQGNYAEKLNLLLLSGDIPDMIYFQGGDLQISQQGLLEDLTPYIEKSKNIKNILEPHNKKRLENYPYLLWIKPLDSKVPVMRKDWFEKLSTSQALLDEPTVDNYYSFFKEMVSNPPGGAKKPTYALTAAGDIVEIDFIFKRAFGLSQTWLEKDGNYVYGKVSDNEKAKLEFYQKLYKDGLLDPQYLTKQWDTKEKAFYDGEAGVIVGTNGKIIDIYNGKMTQVNGEQSEVVVLPPAKGEDQGFTSTDITKESRGIAISSQSKHKDTVFAVLDYLASEKGQLLDRIGFEGEHYNVTDSGIELTDKYYAEWYARFWEPSEFKMEKPLNTPLLSEPAQKSRDLANQFYKEDNAFIIPEEYAANWDAMENLYKEYATDIITGKKPISEFDKFVAEWEKAGGKEITEYANKNIK</sequence>
<dbReference type="InterPro" id="IPR050490">
    <property type="entry name" value="Bact_solute-bd_prot1"/>
</dbReference>
<keyword evidence="2 6" id="KW-0732">Signal</keyword>
<dbReference type="Proteomes" id="UP000257144">
    <property type="component" value="Unassembled WGS sequence"/>
</dbReference>
<dbReference type="InterPro" id="IPR006059">
    <property type="entry name" value="SBP"/>
</dbReference>
<keyword evidence="8" id="KW-1185">Reference proteome</keyword>
<feature type="chain" id="PRO_5017610648" evidence="6">
    <location>
        <begin position="21"/>
        <end position="489"/>
    </location>
</feature>
<evidence type="ECO:0000256" key="2">
    <source>
        <dbReference type="ARBA" id="ARBA00022729"/>
    </source>
</evidence>
<evidence type="ECO:0000256" key="4">
    <source>
        <dbReference type="ARBA" id="ARBA00023139"/>
    </source>
</evidence>
<dbReference type="Gene3D" id="3.40.190.10">
    <property type="entry name" value="Periplasmic binding protein-like II"/>
    <property type="match status" value="3"/>
</dbReference>
<protein>
    <submittedName>
        <fullName evidence="7">ABC transporter substrate-binding protein</fullName>
    </submittedName>
</protein>
<name>A0A3D8GUV0_9BACI</name>
<keyword evidence="1" id="KW-1003">Cell membrane</keyword>
<keyword evidence="4" id="KW-0564">Palmitate</keyword>
<comment type="caution">
    <text evidence="7">The sequence shown here is derived from an EMBL/GenBank/DDBJ whole genome shotgun (WGS) entry which is preliminary data.</text>
</comment>
<evidence type="ECO:0000313" key="7">
    <source>
        <dbReference type="EMBL" id="RDU38253.1"/>
    </source>
</evidence>
<evidence type="ECO:0000256" key="3">
    <source>
        <dbReference type="ARBA" id="ARBA00023136"/>
    </source>
</evidence>
<dbReference type="PROSITE" id="PS51257">
    <property type="entry name" value="PROKAR_LIPOPROTEIN"/>
    <property type="match status" value="1"/>
</dbReference>
<dbReference type="RefSeq" id="WP_115450177.1">
    <property type="nucleotide sequence ID" value="NZ_QNQT01000001.1"/>
</dbReference>
<dbReference type="EMBL" id="QNQT01000001">
    <property type="protein sequence ID" value="RDU38253.1"/>
    <property type="molecule type" value="Genomic_DNA"/>
</dbReference>
<dbReference type="AlphaFoldDB" id="A0A3D8GUV0"/>
<proteinExistence type="predicted"/>
<keyword evidence="3" id="KW-0472">Membrane</keyword>
<keyword evidence="5" id="KW-0449">Lipoprotein</keyword>